<accession>M2NAL6</accession>
<keyword evidence="2" id="KW-1185">Reference proteome</keyword>
<dbReference type="KEGG" id="bcom:BAUCODRAFT_507805"/>
<gene>
    <name evidence="1" type="ORF">BAUCODRAFT_507805</name>
</gene>
<dbReference type="GeneID" id="19115008"/>
<protein>
    <submittedName>
        <fullName evidence="1">Uncharacterized protein</fullName>
    </submittedName>
</protein>
<dbReference type="HOGENOM" id="CLU_2867323_0_0_1"/>
<reference evidence="1 2" key="1">
    <citation type="journal article" date="2012" name="PLoS Pathog.">
        <title>Diverse lifestyles and strategies of plant pathogenesis encoded in the genomes of eighteen Dothideomycetes fungi.</title>
        <authorList>
            <person name="Ohm R.A."/>
            <person name="Feau N."/>
            <person name="Henrissat B."/>
            <person name="Schoch C.L."/>
            <person name="Horwitz B.A."/>
            <person name="Barry K.W."/>
            <person name="Condon B.J."/>
            <person name="Copeland A.C."/>
            <person name="Dhillon B."/>
            <person name="Glaser F."/>
            <person name="Hesse C.N."/>
            <person name="Kosti I."/>
            <person name="LaButti K."/>
            <person name="Lindquist E.A."/>
            <person name="Lucas S."/>
            <person name="Salamov A.A."/>
            <person name="Bradshaw R.E."/>
            <person name="Ciuffetti L."/>
            <person name="Hamelin R.C."/>
            <person name="Kema G.H.J."/>
            <person name="Lawrence C."/>
            <person name="Scott J.A."/>
            <person name="Spatafora J.W."/>
            <person name="Turgeon B.G."/>
            <person name="de Wit P.J.G.M."/>
            <person name="Zhong S."/>
            <person name="Goodwin S.B."/>
            <person name="Grigoriev I.V."/>
        </authorList>
    </citation>
    <scope>NUCLEOTIDE SEQUENCE [LARGE SCALE GENOMIC DNA]</scope>
    <source>
        <strain evidence="1 2">UAMH 10762</strain>
    </source>
</reference>
<evidence type="ECO:0000313" key="1">
    <source>
        <dbReference type="EMBL" id="EMC95890.1"/>
    </source>
</evidence>
<evidence type="ECO:0000313" key="2">
    <source>
        <dbReference type="Proteomes" id="UP000011761"/>
    </source>
</evidence>
<dbReference type="AlphaFoldDB" id="M2NAL6"/>
<dbReference type="Proteomes" id="UP000011761">
    <property type="component" value="Unassembled WGS sequence"/>
</dbReference>
<proteinExistence type="predicted"/>
<dbReference type="EMBL" id="KB445556">
    <property type="protein sequence ID" value="EMC95890.1"/>
    <property type="molecule type" value="Genomic_DNA"/>
</dbReference>
<organism evidence="1 2">
    <name type="scientific">Baudoinia panamericana (strain UAMH 10762)</name>
    <name type="common">Angels' share fungus</name>
    <name type="synonym">Baudoinia compniacensis (strain UAMH 10762)</name>
    <dbReference type="NCBI Taxonomy" id="717646"/>
    <lineage>
        <taxon>Eukaryota</taxon>
        <taxon>Fungi</taxon>
        <taxon>Dikarya</taxon>
        <taxon>Ascomycota</taxon>
        <taxon>Pezizomycotina</taxon>
        <taxon>Dothideomycetes</taxon>
        <taxon>Dothideomycetidae</taxon>
        <taxon>Mycosphaerellales</taxon>
        <taxon>Teratosphaeriaceae</taxon>
        <taxon>Baudoinia</taxon>
    </lineage>
</organism>
<sequence>MQQRPERPIRRYSKDALNALLNHGLPVRPSYSFFGDVCDHTVVSTGLHWRFLPLWPSSHDHGFE</sequence>
<name>M2NAL6_BAUPA</name>
<dbReference type="RefSeq" id="XP_007677213.1">
    <property type="nucleotide sequence ID" value="XM_007679023.1"/>
</dbReference>